<feature type="compositionally biased region" description="Polar residues" evidence="3">
    <location>
        <begin position="254"/>
        <end position="265"/>
    </location>
</feature>
<dbReference type="RefSeq" id="WP_147256338.1">
    <property type="nucleotide sequence ID" value="NZ_VIWU01000001.1"/>
</dbReference>
<dbReference type="GO" id="GO:0005524">
    <property type="term" value="F:ATP binding"/>
    <property type="evidence" value="ECO:0007669"/>
    <property type="project" value="InterPro"/>
</dbReference>
<dbReference type="CDD" id="cd07905">
    <property type="entry name" value="Adenylation_DNA_ligase_LigC"/>
    <property type="match status" value="1"/>
</dbReference>
<sequence length="282" mass="30162">MLAVPALQLPTSRRGGWAAEPKLDGFRCIALRSLGTVALQSRQCRSLTRYFPEIVDAVAELGGDVVLDGELVCWNEGRVDVAALQRRLHPSQARAQELVVAMPAAYVVFDILALPGTDVRTRPYAARRALLEDLTGLVLMPMTTDLAVARTWMLDHSHAGVEGVVVKRLTHTYRPSGGRPWLKIRTRLTGGAVVGGVLGSLDHPEALFLGRADPQRRLRVAGRTRPLSPTARAELAALLTPAAAATPGHRPSRTAGSDSYRASSATRDRSVGPDGCGRSASG</sequence>
<dbReference type="PANTHER" id="PTHR45674">
    <property type="entry name" value="DNA LIGASE 1/3 FAMILY MEMBER"/>
    <property type="match status" value="1"/>
</dbReference>
<evidence type="ECO:0000313" key="6">
    <source>
        <dbReference type="Proteomes" id="UP000321261"/>
    </source>
</evidence>
<dbReference type="GO" id="GO:0006281">
    <property type="term" value="P:DNA repair"/>
    <property type="evidence" value="ECO:0007669"/>
    <property type="project" value="InterPro"/>
</dbReference>
<dbReference type="EMBL" id="VIWU01000001">
    <property type="protein sequence ID" value="TWF77101.1"/>
    <property type="molecule type" value="Genomic_DNA"/>
</dbReference>
<dbReference type="Pfam" id="PF01068">
    <property type="entry name" value="DNA_ligase_A_M"/>
    <property type="match status" value="1"/>
</dbReference>
<dbReference type="AlphaFoldDB" id="A0A561SQH4"/>
<evidence type="ECO:0000256" key="2">
    <source>
        <dbReference type="ARBA" id="ARBA00022598"/>
    </source>
</evidence>
<dbReference type="GO" id="GO:0006310">
    <property type="term" value="P:DNA recombination"/>
    <property type="evidence" value="ECO:0007669"/>
    <property type="project" value="InterPro"/>
</dbReference>
<keyword evidence="2 5" id="KW-0436">Ligase</keyword>
<dbReference type="InterPro" id="IPR050191">
    <property type="entry name" value="ATP-dep_DNA_ligase"/>
</dbReference>
<dbReference type="GO" id="GO:0003910">
    <property type="term" value="F:DNA ligase (ATP) activity"/>
    <property type="evidence" value="ECO:0007669"/>
    <property type="project" value="InterPro"/>
</dbReference>
<dbReference type="Proteomes" id="UP000321261">
    <property type="component" value="Unassembled WGS sequence"/>
</dbReference>
<keyword evidence="6" id="KW-1185">Reference proteome</keyword>
<comment type="similarity">
    <text evidence="1">Belongs to the ATP-dependent DNA ligase family.</text>
</comment>
<dbReference type="Gene3D" id="3.30.470.30">
    <property type="entry name" value="DNA ligase/mRNA capping enzyme"/>
    <property type="match status" value="1"/>
</dbReference>
<gene>
    <name evidence="5" type="ORF">FHX44_113005</name>
</gene>
<accession>A0A561SQH4</accession>
<evidence type="ECO:0000256" key="1">
    <source>
        <dbReference type="ARBA" id="ARBA00007572"/>
    </source>
</evidence>
<dbReference type="InterPro" id="IPR044119">
    <property type="entry name" value="Adenylation_LigC-like"/>
</dbReference>
<evidence type="ECO:0000313" key="5">
    <source>
        <dbReference type="EMBL" id="TWF77101.1"/>
    </source>
</evidence>
<dbReference type="OrthoDB" id="9770771at2"/>
<evidence type="ECO:0000256" key="3">
    <source>
        <dbReference type="SAM" id="MobiDB-lite"/>
    </source>
</evidence>
<evidence type="ECO:0000259" key="4">
    <source>
        <dbReference type="Pfam" id="PF01068"/>
    </source>
</evidence>
<comment type="caution">
    <text evidence="5">The sequence shown here is derived from an EMBL/GenBank/DDBJ whole genome shotgun (WGS) entry which is preliminary data.</text>
</comment>
<protein>
    <submittedName>
        <fullName evidence="5">ATP dependent DNA ligase-like protein</fullName>
    </submittedName>
</protein>
<organism evidence="5 6">
    <name type="scientific">Pseudonocardia hierapolitana</name>
    <dbReference type="NCBI Taxonomy" id="1128676"/>
    <lineage>
        <taxon>Bacteria</taxon>
        <taxon>Bacillati</taxon>
        <taxon>Actinomycetota</taxon>
        <taxon>Actinomycetes</taxon>
        <taxon>Pseudonocardiales</taxon>
        <taxon>Pseudonocardiaceae</taxon>
        <taxon>Pseudonocardia</taxon>
    </lineage>
</organism>
<reference evidence="5 6" key="1">
    <citation type="submission" date="2019-06" db="EMBL/GenBank/DDBJ databases">
        <title>Sequencing the genomes of 1000 actinobacteria strains.</title>
        <authorList>
            <person name="Klenk H.-P."/>
        </authorList>
    </citation>
    <scope>NUCLEOTIDE SEQUENCE [LARGE SCALE GENOMIC DNA]</scope>
    <source>
        <strain evidence="5 6">DSM 45671</strain>
    </source>
</reference>
<dbReference type="SUPFAM" id="SSF56091">
    <property type="entry name" value="DNA ligase/mRNA capping enzyme, catalytic domain"/>
    <property type="match status" value="1"/>
</dbReference>
<feature type="domain" description="ATP-dependent DNA ligase family profile" evidence="4">
    <location>
        <begin position="13"/>
        <end position="184"/>
    </location>
</feature>
<name>A0A561SQH4_9PSEU</name>
<proteinExistence type="inferred from homology"/>
<feature type="region of interest" description="Disordered" evidence="3">
    <location>
        <begin position="241"/>
        <end position="282"/>
    </location>
</feature>
<dbReference type="InterPro" id="IPR012310">
    <property type="entry name" value="DNA_ligase_ATP-dep_cent"/>
</dbReference>
<dbReference type="PANTHER" id="PTHR45674:SF4">
    <property type="entry name" value="DNA LIGASE 1"/>
    <property type="match status" value="1"/>
</dbReference>